<name>A0ACC1TIM9_9AGAR</name>
<gene>
    <name evidence="1" type="ORF">F5876DRAFT_70496</name>
</gene>
<sequence length="263" mass="29230">MDDILPQIESWVLSNYAQAAVITLCVADHIETWPREFSSIWKTKKTGISVLFLVNRYMLLLSVMMAAISDFPGNGTDENCNQCQNKVIFGIASAFIIPRFALDIWSTVLGVGVSTIESPFQNLSRSIQSTVQHSLAMQRLKNSSITQTIIRDGTLYFLIPQGIIKNFEEFVTPFFDILPNILISRLMLNLRTYSEPENSTISQGQQTHVSSLNFASNQMLGNIGAPLDGGSFNEEEEEEERVEIEAIGGQHDRSAGDCADSRA</sequence>
<evidence type="ECO:0000313" key="2">
    <source>
        <dbReference type="Proteomes" id="UP001163835"/>
    </source>
</evidence>
<dbReference type="EMBL" id="MU795907">
    <property type="protein sequence ID" value="KAJ3804597.1"/>
    <property type="molecule type" value="Genomic_DNA"/>
</dbReference>
<comment type="caution">
    <text evidence="1">The sequence shown here is derived from an EMBL/GenBank/DDBJ whole genome shotgun (WGS) entry which is preliminary data.</text>
</comment>
<proteinExistence type="predicted"/>
<dbReference type="Proteomes" id="UP001163835">
    <property type="component" value="Unassembled WGS sequence"/>
</dbReference>
<organism evidence="1 2">
    <name type="scientific">Lentinula aff. lateritia</name>
    <dbReference type="NCBI Taxonomy" id="2804960"/>
    <lineage>
        <taxon>Eukaryota</taxon>
        <taxon>Fungi</taxon>
        <taxon>Dikarya</taxon>
        <taxon>Basidiomycota</taxon>
        <taxon>Agaricomycotina</taxon>
        <taxon>Agaricomycetes</taxon>
        <taxon>Agaricomycetidae</taxon>
        <taxon>Agaricales</taxon>
        <taxon>Marasmiineae</taxon>
        <taxon>Omphalotaceae</taxon>
        <taxon>Lentinula</taxon>
    </lineage>
</organism>
<reference evidence="1" key="1">
    <citation type="submission" date="2022-09" db="EMBL/GenBank/DDBJ databases">
        <title>A Global Phylogenomic Analysis of the Shiitake Genus Lentinula.</title>
        <authorList>
            <consortium name="DOE Joint Genome Institute"/>
            <person name="Sierra-Patev S."/>
            <person name="Min B."/>
            <person name="Naranjo-Ortiz M."/>
            <person name="Looney B."/>
            <person name="Konkel Z."/>
            <person name="Slot J.C."/>
            <person name="Sakamoto Y."/>
            <person name="Steenwyk J.L."/>
            <person name="Rokas A."/>
            <person name="Carro J."/>
            <person name="Camarero S."/>
            <person name="Ferreira P."/>
            <person name="Molpeceres G."/>
            <person name="Ruiz-Duenas F.J."/>
            <person name="Serrano A."/>
            <person name="Henrissat B."/>
            <person name="Drula E."/>
            <person name="Hughes K.W."/>
            <person name="Mata J.L."/>
            <person name="Ishikawa N.K."/>
            <person name="Vargas-Isla R."/>
            <person name="Ushijima S."/>
            <person name="Smith C.A."/>
            <person name="Ahrendt S."/>
            <person name="Andreopoulos W."/>
            <person name="He G."/>
            <person name="Labutti K."/>
            <person name="Lipzen A."/>
            <person name="Ng V."/>
            <person name="Riley R."/>
            <person name="Sandor L."/>
            <person name="Barry K."/>
            <person name="Martinez A.T."/>
            <person name="Xiao Y."/>
            <person name="Gibbons J.G."/>
            <person name="Terashima K."/>
            <person name="Grigoriev I.V."/>
            <person name="Hibbett D.S."/>
        </authorList>
    </citation>
    <scope>NUCLEOTIDE SEQUENCE</scope>
    <source>
        <strain evidence="1">TMI1499</strain>
    </source>
</reference>
<protein>
    <submittedName>
        <fullName evidence="1">Uncharacterized protein</fullName>
    </submittedName>
</protein>
<keyword evidence="2" id="KW-1185">Reference proteome</keyword>
<evidence type="ECO:0000313" key="1">
    <source>
        <dbReference type="EMBL" id="KAJ3804597.1"/>
    </source>
</evidence>
<accession>A0ACC1TIM9</accession>